<sequence length="56" mass="6117">MVPLGVIGPQNGPMARDAMPVEGVPVVLGKFSTDMQVEAPAKGFDLHIRCFLRPYY</sequence>
<evidence type="ECO:0000313" key="1">
    <source>
        <dbReference type="EMBL" id="MBB4942801.1"/>
    </source>
</evidence>
<evidence type="ECO:0000313" key="2">
    <source>
        <dbReference type="Proteomes" id="UP000534286"/>
    </source>
</evidence>
<reference evidence="1 2" key="1">
    <citation type="submission" date="2020-08" db="EMBL/GenBank/DDBJ databases">
        <title>Sequencing the genomes of 1000 actinobacteria strains.</title>
        <authorList>
            <person name="Klenk H.-P."/>
        </authorList>
    </citation>
    <scope>NUCLEOTIDE SEQUENCE [LARGE SCALE GENOMIC DNA]</scope>
    <source>
        <strain evidence="1 2">DSM 43023</strain>
    </source>
</reference>
<gene>
    <name evidence="1" type="ORF">FHR32_007201</name>
</gene>
<name>A0A7W7S2Q7_9ACTN</name>
<proteinExistence type="predicted"/>
<accession>A0A7W7S2Q7</accession>
<dbReference type="Proteomes" id="UP000534286">
    <property type="component" value="Unassembled WGS sequence"/>
</dbReference>
<keyword evidence="2" id="KW-1185">Reference proteome</keyword>
<comment type="caution">
    <text evidence="1">The sequence shown here is derived from an EMBL/GenBank/DDBJ whole genome shotgun (WGS) entry which is preliminary data.</text>
</comment>
<dbReference type="EMBL" id="JACHJU010000004">
    <property type="protein sequence ID" value="MBB4942801.1"/>
    <property type="molecule type" value="Genomic_DNA"/>
</dbReference>
<protein>
    <submittedName>
        <fullName evidence="1">Uncharacterized protein</fullName>
    </submittedName>
</protein>
<organism evidence="1 2">
    <name type="scientific">Streptosporangium album</name>
    <dbReference type="NCBI Taxonomy" id="47479"/>
    <lineage>
        <taxon>Bacteria</taxon>
        <taxon>Bacillati</taxon>
        <taxon>Actinomycetota</taxon>
        <taxon>Actinomycetes</taxon>
        <taxon>Streptosporangiales</taxon>
        <taxon>Streptosporangiaceae</taxon>
        <taxon>Streptosporangium</taxon>
    </lineage>
</organism>
<dbReference type="AlphaFoldDB" id="A0A7W7S2Q7"/>